<dbReference type="EMBL" id="GEZM01083903">
    <property type="protein sequence ID" value="JAV60960.1"/>
    <property type="molecule type" value="Transcribed_RNA"/>
</dbReference>
<proteinExistence type="predicted"/>
<accession>A0A1Y1KL41</accession>
<dbReference type="EMBL" id="GEZM01083905">
    <property type="protein sequence ID" value="JAV60957.1"/>
    <property type="molecule type" value="Transcribed_RNA"/>
</dbReference>
<sequence>MIRCQGSNVMTLKNHSRKKHNQTCDKVRFHMQTSNFDKIYPESVSTNNNGLITIKILEKMTYLFLKCHQILLCLVPIAPRPGSKRAQSIAAGSVSGLSTVSGTGTHKMFF</sequence>
<reference evidence="1" key="1">
    <citation type="journal article" date="2016" name="Sci. Rep.">
        <title>Molecular characterization of firefly nuptial gifts: a multi-omics approach sheds light on postcopulatory sexual selection.</title>
        <authorList>
            <person name="Al-Wathiqui N."/>
            <person name="Fallon T.R."/>
            <person name="South A."/>
            <person name="Weng J.K."/>
            <person name="Lewis S.M."/>
        </authorList>
    </citation>
    <scope>NUCLEOTIDE SEQUENCE</scope>
</reference>
<dbReference type="AlphaFoldDB" id="A0A1Y1KL41"/>
<name>A0A1Y1KL41_PHOPY</name>
<evidence type="ECO:0000313" key="1">
    <source>
        <dbReference type="EMBL" id="JAV60960.1"/>
    </source>
</evidence>
<protein>
    <submittedName>
        <fullName evidence="1">Uncharacterized protein</fullName>
    </submittedName>
</protein>
<organism evidence="1">
    <name type="scientific">Photinus pyralis</name>
    <name type="common">Common eastern firefly</name>
    <name type="synonym">Lampyris pyralis</name>
    <dbReference type="NCBI Taxonomy" id="7054"/>
    <lineage>
        <taxon>Eukaryota</taxon>
        <taxon>Metazoa</taxon>
        <taxon>Ecdysozoa</taxon>
        <taxon>Arthropoda</taxon>
        <taxon>Hexapoda</taxon>
        <taxon>Insecta</taxon>
        <taxon>Pterygota</taxon>
        <taxon>Neoptera</taxon>
        <taxon>Endopterygota</taxon>
        <taxon>Coleoptera</taxon>
        <taxon>Polyphaga</taxon>
        <taxon>Elateriformia</taxon>
        <taxon>Elateroidea</taxon>
        <taxon>Lampyridae</taxon>
        <taxon>Lampyrinae</taxon>
        <taxon>Photinus</taxon>
    </lineage>
</organism>